<name>A0A7S4HL65_9EUKA</name>
<dbReference type="EMBL" id="HBKO01010465">
    <property type="protein sequence ID" value="CAE2202579.1"/>
    <property type="molecule type" value="Transcribed_RNA"/>
</dbReference>
<feature type="domain" description="PDZ" evidence="2">
    <location>
        <begin position="37"/>
        <end position="114"/>
    </location>
</feature>
<evidence type="ECO:0000313" key="3">
    <source>
        <dbReference type="EMBL" id="CAE2202579.1"/>
    </source>
</evidence>
<evidence type="ECO:0000256" key="1">
    <source>
        <dbReference type="SAM" id="MobiDB-lite"/>
    </source>
</evidence>
<feature type="region of interest" description="Disordered" evidence="1">
    <location>
        <begin position="1"/>
        <end position="20"/>
    </location>
</feature>
<feature type="region of interest" description="Disordered" evidence="1">
    <location>
        <begin position="134"/>
        <end position="171"/>
    </location>
</feature>
<evidence type="ECO:0000259" key="2">
    <source>
        <dbReference type="PROSITE" id="PS50106"/>
    </source>
</evidence>
<dbReference type="AlphaFoldDB" id="A0A7S4HL65"/>
<accession>A0A7S4HL65</accession>
<proteinExistence type="predicted"/>
<reference evidence="3" key="1">
    <citation type="submission" date="2021-01" db="EMBL/GenBank/DDBJ databases">
        <authorList>
            <person name="Corre E."/>
            <person name="Pelletier E."/>
            <person name="Niang G."/>
            <person name="Scheremetjew M."/>
            <person name="Finn R."/>
            <person name="Kale V."/>
            <person name="Holt S."/>
            <person name="Cochrane G."/>
            <person name="Meng A."/>
            <person name="Brown T."/>
            <person name="Cohen L."/>
        </authorList>
    </citation>
    <scope>NUCLEOTIDE SEQUENCE</scope>
    <source>
        <strain evidence="3">UIO037</strain>
    </source>
</reference>
<dbReference type="InterPro" id="IPR036034">
    <property type="entry name" value="PDZ_sf"/>
</dbReference>
<organism evidence="3">
    <name type="scientific">Prymnesium polylepis</name>
    <dbReference type="NCBI Taxonomy" id="72548"/>
    <lineage>
        <taxon>Eukaryota</taxon>
        <taxon>Haptista</taxon>
        <taxon>Haptophyta</taxon>
        <taxon>Prymnesiophyceae</taxon>
        <taxon>Prymnesiales</taxon>
        <taxon>Prymnesiaceae</taxon>
        <taxon>Prymnesium</taxon>
    </lineage>
</organism>
<gene>
    <name evidence="3" type="ORF">CPOL0286_LOCUS4756</name>
</gene>
<dbReference type="Gene3D" id="2.30.42.10">
    <property type="match status" value="1"/>
</dbReference>
<dbReference type="SUPFAM" id="SSF50156">
    <property type="entry name" value="PDZ domain-like"/>
    <property type="match status" value="1"/>
</dbReference>
<feature type="compositionally biased region" description="Acidic residues" evidence="1">
    <location>
        <begin position="134"/>
        <end position="146"/>
    </location>
</feature>
<dbReference type="InterPro" id="IPR001478">
    <property type="entry name" value="PDZ"/>
</dbReference>
<feature type="compositionally biased region" description="Basic and acidic residues" evidence="1">
    <location>
        <begin position="149"/>
        <end position="159"/>
    </location>
</feature>
<sequence length="171" mass="19184">MWAMSSWSPTARRKPRKDARPQSYLVGQEIDEENIVEVELYKWHSQERIGVALSGKKCWPRVVNLSNNGLACGRIREHDLIISINSTEVFHENAANKLLRETVGRVSIRLYRRSTGFNIRDDLTEAAISECSSCDDDCGGGDDDSCQDPLERLSDEDATRATPVLSTSTEP</sequence>
<dbReference type="PROSITE" id="PS50106">
    <property type="entry name" value="PDZ"/>
    <property type="match status" value="1"/>
</dbReference>
<protein>
    <recommendedName>
        <fullName evidence="2">PDZ domain-containing protein</fullName>
    </recommendedName>
</protein>